<dbReference type="GO" id="GO:0005789">
    <property type="term" value="C:endoplasmic reticulum membrane"/>
    <property type="evidence" value="ECO:0007669"/>
    <property type="project" value="UniProtKB-SubCell"/>
</dbReference>
<dbReference type="InterPro" id="IPR004827">
    <property type="entry name" value="bZIP"/>
</dbReference>
<keyword evidence="5" id="KW-0238">DNA-binding</keyword>
<accession>A0AAD6A1S2</accession>
<feature type="domain" description="BZIP" evidence="9">
    <location>
        <begin position="123"/>
        <end position="186"/>
    </location>
</feature>
<dbReference type="SUPFAM" id="SSF57959">
    <property type="entry name" value="Leucine zipper domain"/>
    <property type="match status" value="1"/>
</dbReference>
<dbReference type="PANTHER" id="PTHR47416:SF8">
    <property type="entry name" value="BASIC-LEUCINE ZIPPER TRANSCRIPTION FACTOR E-RELATED"/>
    <property type="match status" value="1"/>
</dbReference>
<evidence type="ECO:0000256" key="6">
    <source>
        <dbReference type="ARBA" id="ARBA00023163"/>
    </source>
</evidence>
<dbReference type="GO" id="GO:0003700">
    <property type="term" value="F:DNA-binding transcription factor activity"/>
    <property type="evidence" value="ECO:0007669"/>
    <property type="project" value="InterPro"/>
</dbReference>
<dbReference type="Proteomes" id="UP001210211">
    <property type="component" value="Unassembled WGS sequence"/>
</dbReference>
<keyword evidence="4" id="KW-0805">Transcription regulation</keyword>
<evidence type="ECO:0000259" key="9">
    <source>
        <dbReference type="PROSITE" id="PS50217"/>
    </source>
</evidence>
<dbReference type="AlphaFoldDB" id="A0AAD6A1S2"/>
<comment type="similarity">
    <text evidence="3">Belongs to the bZIP family.</text>
</comment>
<keyword evidence="7" id="KW-0539">Nucleus</keyword>
<dbReference type="CDD" id="cd14704">
    <property type="entry name" value="bZIP_HY5-like"/>
    <property type="match status" value="1"/>
</dbReference>
<evidence type="ECO:0000256" key="1">
    <source>
        <dbReference type="ARBA" id="ARBA00004123"/>
    </source>
</evidence>
<dbReference type="GO" id="GO:0003677">
    <property type="term" value="F:DNA binding"/>
    <property type="evidence" value="ECO:0007669"/>
    <property type="project" value="UniProtKB-KW"/>
</dbReference>
<proteinExistence type="inferred from homology"/>
<evidence type="ECO:0000313" key="10">
    <source>
        <dbReference type="EMBL" id="KAJ3707888.1"/>
    </source>
</evidence>
<keyword evidence="6" id="KW-0804">Transcription</keyword>
<sequence>MEEEGLIIPFEEYDIDHLLSCFDFEPPAPITDSDSPVSVTSDPTPESDPIVSMDDLERHLMSDEFENHEAAEGIEERFLDGVFVNELFAESGGSNQEEKSDGDDSVEKDQDKERDSDDNNDPVAKKIKRQIRNRDSARSSRERKKEYIKDLEMKNRFLESECKRLNYTLQCFMSENMALRQTLHSKEIAAGKGKKPHADVAMRESAVLFSESRQLGSLHWLVSIVWCLLLSLLVLHQAPPRTLTSPRRGPAPVPKAVAVLKNPEREIDLRYRSEELFLLRQCYKGLRSRTKPGTLGVYTGLEVVC</sequence>
<protein>
    <recommendedName>
        <fullName evidence="9">BZIP domain-containing protein</fullName>
    </recommendedName>
</protein>
<feature type="compositionally biased region" description="Basic and acidic residues" evidence="8">
    <location>
        <begin position="132"/>
        <end position="144"/>
    </location>
</feature>
<feature type="region of interest" description="Disordered" evidence="8">
    <location>
        <begin position="26"/>
        <end position="51"/>
    </location>
</feature>
<evidence type="ECO:0000256" key="4">
    <source>
        <dbReference type="ARBA" id="ARBA00023015"/>
    </source>
</evidence>
<evidence type="ECO:0000256" key="2">
    <source>
        <dbReference type="ARBA" id="ARBA00004389"/>
    </source>
</evidence>
<evidence type="ECO:0000256" key="3">
    <source>
        <dbReference type="ARBA" id="ARBA00007163"/>
    </source>
</evidence>
<evidence type="ECO:0000313" key="11">
    <source>
        <dbReference type="Proteomes" id="UP001210211"/>
    </source>
</evidence>
<gene>
    <name evidence="10" type="ORF">LUZ61_011593</name>
</gene>
<dbReference type="PROSITE" id="PS50217">
    <property type="entry name" value="BZIP"/>
    <property type="match status" value="1"/>
</dbReference>
<dbReference type="SMART" id="SM00338">
    <property type="entry name" value="BRLZ"/>
    <property type="match status" value="1"/>
</dbReference>
<feature type="compositionally biased region" description="Low complexity" evidence="8">
    <location>
        <begin position="31"/>
        <end position="44"/>
    </location>
</feature>
<evidence type="ECO:0000256" key="5">
    <source>
        <dbReference type="ARBA" id="ARBA00023125"/>
    </source>
</evidence>
<dbReference type="PANTHER" id="PTHR47416">
    <property type="entry name" value="BASIC-LEUCINE ZIPPER TRANSCRIPTION FACTOR F-RELATED"/>
    <property type="match status" value="1"/>
</dbReference>
<reference evidence="10 11" key="1">
    <citation type="journal article" date="2022" name="Cell">
        <title>Repeat-based holocentromeres influence genome architecture and karyotype evolution.</title>
        <authorList>
            <person name="Hofstatter P.G."/>
            <person name="Thangavel G."/>
            <person name="Lux T."/>
            <person name="Neumann P."/>
            <person name="Vondrak T."/>
            <person name="Novak P."/>
            <person name="Zhang M."/>
            <person name="Costa L."/>
            <person name="Castellani M."/>
            <person name="Scott A."/>
            <person name="Toegelov H."/>
            <person name="Fuchs J."/>
            <person name="Mata-Sucre Y."/>
            <person name="Dias Y."/>
            <person name="Vanzela A.L.L."/>
            <person name="Huettel B."/>
            <person name="Almeida C.C.S."/>
            <person name="Simkova H."/>
            <person name="Souza G."/>
            <person name="Pedrosa-Harand A."/>
            <person name="Macas J."/>
            <person name="Mayer K.F.X."/>
            <person name="Houben A."/>
            <person name="Marques A."/>
        </authorList>
    </citation>
    <scope>NUCLEOTIDE SEQUENCE [LARGE SCALE GENOMIC DNA]</scope>
    <source>
        <strain evidence="10">RhyTen1mFocal</strain>
    </source>
</reference>
<name>A0AAD6A1S2_9POAL</name>
<organism evidence="10 11">
    <name type="scientific">Rhynchospora tenuis</name>
    <dbReference type="NCBI Taxonomy" id="198213"/>
    <lineage>
        <taxon>Eukaryota</taxon>
        <taxon>Viridiplantae</taxon>
        <taxon>Streptophyta</taxon>
        <taxon>Embryophyta</taxon>
        <taxon>Tracheophyta</taxon>
        <taxon>Spermatophyta</taxon>
        <taxon>Magnoliopsida</taxon>
        <taxon>Liliopsida</taxon>
        <taxon>Poales</taxon>
        <taxon>Cyperaceae</taxon>
        <taxon>Cyperoideae</taxon>
        <taxon>Rhynchosporeae</taxon>
        <taxon>Rhynchospora</taxon>
    </lineage>
</organism>
<comment type="subcellular location">
    <subcellularLocation>
        <location evidence="2">Endoplasmic reticulum membrane</location>
        <topology evidence="2">Single-pass membrane protein</topology>
    </subcellularLocation>
    <subcellularLocation>
        <location evidence="1">Nucleus</location>
    </subcellularLocation>
</comment>
<dbReference type="Pfam" id="PF00170">
    <property type="entry name" value="bZIP_1"/>
    <property type="match status" value="1"/>
</dbReference>
<feature type="compositionally biased region" description="Basic and acidic residues" evidence="8">
    <location>
        <begin position="105"/>
        <end position="117"/>
    </location>
</feature>
<comment type="caution">
    <text evidence="10">The sequence shown here is derived from an EMBL/GenBank/DDBJ whole genome shotgun (WGS) entry which is preliminary data.</text>
</comment>
<dbReference type="GO" id="GO:0005634">
    <property type="term" value="C:nucleus"/>
    <property type="evidence" value="ECO:0007669"/>
    <property type="project" value="UniProtKB-SubCell"/>
</dbReference>
<dbReference type="InterPro" id="IPR046347">
    <property type="entry name" value="bZIP_sf"/>
</dbReference>
<dbReference type="EMBL" id="JAMRDG010000001">
    <property type="protein sequence ID" value="KAJ3707888.1"/>
    <property type="molecule type" value="Genomic_DNA"/>
</dbReference>
<feature type="region of interest" description="Disordered" evidence="8">
    <location>
        <begin position="90"/>
        <end position="144"/>
    </location>
</feature>
<evidence type="ECO:0000256" key="7">
    <source>
        <dbReference type="ARBA" id="ARBA00023242"/>
    </source>
</evidence>
<dbReference type="Gene3D" id="1.20.5.170">
    <property type="match status" value="1"/>
</dbReference>
<evidence type="ECO:0000256" key="8">
    <source>
        <dbReference type="SAM" id="MobiDB-lite"/>
    </source>
</evidence>
<keyword evidence="11" id="KW-1185">Reference proteome</keyword>